<dbReference type="Pfam" id="PF03323">
    <property type="entry name" value="GerA"/>
    <property type="match status" value="1"/>
</dbReference>
<evidence type="ECO:0000313" key="5">
    <source>
        <dbReference type="EMBL" id="AYB44491.1"/>
    </source>
</evidence>
<evidence type="ECO:0000313" key="6">
    <source>
        <dbReference type="Proteomes" id="UP000266552"/>
    </source>
</evidence>
<evidence type="ECO:0000256" key="1">
    <source>
        <dbReference type="ARBA" id="ARBA00005278"/>
    </source>
</evidence>
<feature type="transmembrane region" description="Helical" evidence="4">
    <location>
        <begin position="305"/>
        <end position="325"/>
    </location>
</feature>
<accession>A0A385TLX6</accession>
<dbReference type="PANTHER" id="PTHR22550">
    <property type="entry name" value="SPORE GERMINATION PROTEIN"/>
    <property type="match status" value="1"/>
</dbReference>
<organism evidence="5 6">
    <name type="scientific">Paenibacillus lautus</name>
    <name type="common">Bacillus lautus</name>
    <dbReference type="NCBI Taxonomy" id="1401"/>
    <lineage>
        <taxon>Bacteria</taxon>
        <taxon>Bacillati</taxon>
        <taxon>Bacillota</taxon>
        <taxon>Bacilli</taxon>
        <taxon>Bacillales</taxon>
        <taxon>Paenibacillaceae</taxon>
        <taxon>Paenibacillus</taxon>
    </lineage>
</organism>
<dbReference type="PANTHER" id="PTHR22550:SF5">
    <property type="entry name" value="LEUCINE ZIPPER PROTEIN 4"/>
    <property type="match status" value="1"/>
</dbReference>
<keyword evidence="4" id="KW-0812">Transmembrane</keyword>
<feature type="transmembrane region" description="Helical" evidence="4">
    <location>
        <begin position="430"/>
        <end position="455"/>
    </location>
</feature>
<dbReference type="PIRSF" id="PIRSF005690">
    <property type="entry name" value="GerBA"/>
    <property type="match status" value="1"/>
</dbReference>
<dbReference type="GO" id="GO:0016020">
    <property type="term" value="C:membrane"/>
    <property type="evidence" value="ECO:0007669"/>
    <property type="project" value="InterPro"/>
</dbReference>
<name>A0A385TLX6_PAELA</name>
<sequence length="509" mass="57156">MSNYRNRNSMFRRKKKQPSVAVDRQPASDALDEETLRSMFADSADVIIKPFPGKDEEAIPVLLLYSEGMVDAKLMTQYVLPDLEKKLKQFKDWELLAKELDKSMEWSRVKHHAEVVKLLFAGHMLLFFSLENCFYSIDVCELPNRQPEESNTEVAIKGARDAFTENLKVNVALIRKRLRTATLHNEQMVIGDRSQTRVALLYISDIIRPEVISDAKDRLQGIKVDALVTSGQLEEALSDSTLTLFPLMDYIGRPDFVVECLIRGRFVILVDGSPMALIAPCNLLELLKSPEDSYFPYHFVIFERLLRLIGLLLAIMLPGFWVALTSYNMDQLPFLLLATVTVSRFGLPLSGPMEILLMLGMFELFREAGIRLPKAVGQTIAVLGGLIIGDAAIRAGLTSPTMLVVSATTAVATFTLVNQTLSGTVSIIRLYVLIWSSLLGMVGFFIGLFSLIAYLSVLESFGLPYLAPLSPLTYKDLMNSLLKKPWAFNKNRPEMLQNMDNTSEEREPT</sequence>
<dbReference type="InterPro" id="IPR050768">
    <property type="entry name" value="UPF0353/GerABKA_families"/>
</dbReference>
<gene>
    <name evidence="5" type="ORF">D5F53_14960</name>
</gene>
<protein>
    <submittedName>
        <fullName evidence="5">Spore germination protein</fullName>
    </submittedName>
</protein>
<dbReference type="RefSeq" id="WP_119848383.1">
    <property type="nucleotide sequence ID" value="NZ_CP032412.1"/>
</dbReference>
<feature type="transmembrane region" description="Helical" evidence="4">
    <location>
        <begin position="345"/>
        <end position="364"/>
    </location>
</feature>
<reference evidence="5 6" key="1">
    <citation type="submission" date="2018-09" db="EMBL/GenBank/DDBJ databases">
        <title>Genome Sequence of Paenibacillus lautus Strain E7593-69, Azo Dye-Degrading Bacteria, Isolated from Commercial Tattoo Inks.</title>
        <authorList>
            <person name="Nho S.W."/>
            <person name="Kim S.-J."/>
            <person name="Kweon O."/>
            <person name="Cerniglia C.E."/>
        </authorList>
    </citation>
    <scope>NUCLEOTIDE SEQUENCE [LARGE SCALE GENOMIC DNA]</scope>
    <source>
        <strain evidence="5 6">E7593-69</strain>
    </source>
</reference>
<dbReference type="Proteomes" id="UP000266552">
    <property type="component" value="Chromosome"/>
</dbReference>
<keyword evidence="6" id="KW-1185">Reference proteome</keyword>
<comment type="similarity">
    <text evidence="1">Belongs to the GerABKA family.</text>
</comment>
<keyword evidence="4" id="KW-1133">Transmembrane helix</keyword>
<dbReference type="AlphaFoldDB" id="A0A385TLX6"/>
<feature type="region of interest" description="Disordered" evidence="3">
    <location>
        <begin position="1"/>
        <end position="27"/>
    </location>
</feature>
<dbReference type="GO" id="GO:0009847">
    <property type="term" value="P:spore germination"/>
    <property type="evidence" value="ECO:0007669"/>
    <property type="project" value="InterPro"/>
</dbReference>
<feature type="transmembrane region" description="Helical" evidence="4">
    <location>
        <begin position="376"/>
        <end position="395"/>
    </location>
</feature>
<evidence type="ECO:0000256" key="2">
    <source>
        <dbReference type="ARBA" id="ARBA00023136"/>
    </source>
</evidence>
<dbReference type="InterPro" id="IPR004995">
    <property type="entry name" value="Spore_Ger"/>
</dbReference>
<evidence type="ECO:0000256" key="3">
    <source>
        <dbReference type="SAM" id="MobiDB-lite"/>
    </source>
</evidence>
<keyword evidence="2 4" id="KW-0472">Membrane</keyword>
<evidence type="ECO:0000256" key="4">
    <source>
        <dbReference type="SAM" id="Phobius"/>
    </source>
</evidence>
<dbReference type="EMBL" id="CP032412">
    <property type="protein sequence ID" value="AYB44491.1"/>
    <property type="molecule type" value="Genomic_DNA"/>
</dbReference>
<feature type="transmembrane region" description="Helical" evidence="4">
    <location>
        <begin position="401"/>
        <end position="418"/>
    </location>
</feature>
<dbReference type="KEGG" id="plw:D5F53_14960"/>
<proteinExistence type="inferred from homology"/>